<dbReference type="Gene3D" id="3.10.350.10">
    <property type="entry name" value="LysM domain"/>
    <property type="match status" value="1"/>
</dbReference>
<dbReference type="PANTHER" id="PTHR21666">
    <property type="entry name" value="PEPTIDASE-RELATED"/>
    <property type="match status" value="1"/>
</dbReference>
<dbReference type="EMBL" id="BAABBN010000015">
    <property type="protein sequence ID" value="GAA3940533.1"/>
    <property type="molecule type" value="Genomic_DNA"/>
</dbReference>
<feature type="domain" description="LysM" evidence="2">
    <location>
        <begin position="39"/>
        <end position="83"/>
    </location>
</feature>
<evidence type="ECO:0000313" key="4">
    <source>
        <dbReference type="Proteomes" id="UP001501565"/>
    </source>
</evidence>
<dbReference type="InterPro" id="IPR050570">
    <property type="entry name" value="Cell_wall_metabolism_enzyme"/>
</dbReference>
<dbReference type="Pfam" id="PF01476">
    <property type="entry name" value="LysM"/>
    <property type="match status" value="1"/>
</dbReference>
<dbReference type="SUPFAM" id="SSF51261">
    <property type="entry name" value="Duplicated hybrid motif"/>
    <property type="match status" value="1"/>
</dbReference>
<evidence type="ECO:0000256" key="1">
    <source>
        <dbReference type="ARBA" id="ARBA00038420"/>
    </source>
</evidence>
<dbReference type="PANTHER" id="PTHR21666:SF263">
    <property type="entry name" value="MUREIN HYDROLASE ACTIVATOR NLPD"/>
    <property type="match status" value="1"/>
</dbReference>
<dbReference type="SMART" id="SM00257">
    <property type="entry name" value="LysM"/>
    <property type="match status" value="1"/>
</dbReference>
<gene>
    <name evidence="3" type="ORF">GCM10022277_40620</name>
</gene>
<name>A0ABP7NBJ2_9GAMM</name>
<dbReference type="Pfam" id="PF01551">
    <property type="entry name" value="Peptidase_M23"/>
    <property type="match status" value="1"/>
</dbReference>
<organism evidence="3 4">
    <name type="scientific">Litoribacillus peritrichatus</name>
    <dbReference type="NCBI Taxonomy" id="718191"/>
    <lineage>
        <taxon>Bacteria</taxon>
        <taxon>Pseudomonadati</taxon>
        <taxon>Pseudomonadota</taxon>
        <taxon>Gammaproteobacteria</taxon>
        <taxon>Oceanospirillales</taxon>
        <taxon>Oceanospirillaceae</taxon>
        <taxon>Litoribacillus</taxon>
    </lineage>
</organism>
<proteinExistence type="inferred from homology"/>
<dbReference type="PROSITE" id="PS51782">
    <property type="entry name" value="LYSM"/>
    <property type="match status" value="1"/>
</dbReference>
<dbReference type="InterPro" id="IPR011055">
    <property type="entry name" value="Dup_hybrid_motif"/>
</dbReference>
<dbReference type="InterPro" id="IPR016047">
    <property type="entry name" value="M23ase_b-sheet_dom"/>
</dbReference>
<dbReference type="Proteomes" id="UP001501565">
    <property type="component" value="Unassembled WGS sequence"/>
</dbReference>
<evidence type="ECO:0000313" key="3">
    <source>
        <dbReference type="EMBL" id="GAA3940533.1"/>
    </source>
</evidence>
<reference evidence="4" key="1">
    <citation type="journal article" date="2019" name="Int. J. Syst. Evol. Microbiol.">
        <title>The Global Catalogue of Microorganisms (GCM) 10K type strain sequencing project: providing services to taxonomists for standard genome sequencing and annotation.</title>
        <authorList>
            <consortium name="The Broad Institute Genomics Platform"/>
            <consortium name="The Broad Institute Genome Sequencing Center for Infectious Disease"/>
            <person name="Wu L."/>
            <person name="Ma J."/>
        </authorList>
    </citation>
    <scope>NUCLEOTIDE SEQUENCE [LARGE SCALE GENOMIC DNA]</scope>
    <source>
        <strain evidence="4">JCM 17551</strain>
    </source>
</reference>
<dbReference type="InterPro" id="IPR036779">
    <property type="entry name" value="LysM_dom_sf"/>
</dbReference>
<dbReference type="InterPro" id="IPR018392">
    <property type="entry name" value="LysM"/>
</dbReference>
<keyword evidence="4" id="KW-1185">Reference proteome</keyword>
<accession>A0ABP7NBJ2</accession>
<comment type="similarity">
    <text evidence="1">Belongs to the E.coli NlpD/Haemophilus LppB family.</text>
</comment>
<protein>
    <submittedName>
        <fullName evidence="3">Peptidoglycan DD-metalloendopeptidase family protein</fullName>
    </submittedName>
</protein>
<sequence length="249" mass="27509">MTVLVMLLSACAGKSGYAPVSSIDYTKEKRLTYRQKSAKYHTVKRGETLYSISWNYGKNFKELARINGIKSPYVIHPGQKIALKTSSKPKSSKAKKTIKNNEVKSVVKPIKKAPVIRRSNDKRTAGKVQWQWPASGKLIGTFSSNGRFNKGIDIAGKLGEPVYAAAKGKVVFAGSGLRGYGKLVIIHHNETYLSAYAHNSKLLVKENQIIKAGQKIAEIGSTGTDKPKLHFEVRKNGKPVNPLQYLPKR</sequence>
<dbReference type="CDD" id="cd12797">
    <property type="entry name" value="M23_peptidase"/>
    <property type="match status" value="1"/>
</dbReference>
<dbReference type="Gene3D" id="2.70.70.10">
    <property type="entry name" value="Glucose Permease (Domain IIA)"/>
    <property type="match status" value="1"/>
</dbReference>
<dbReference type="CDD" id="cd00118">
    <property type="entry name" value="LysM"/>
    <property type="match status" value="1"/>
</dbReference>
<evidence type="ECO:0000259" key="2">
    <source>
        <dbReference type="PROSITE" id="PS51782"/>
    </source>
</evidence>
<comment type="caution">
    <text evidence="3">The sequence shown here is derived from an EMBL/GenBank/DDBJ whole genome shotgun (WGS) entry which is preliminary data.</text>
</comment>
<dbReference type="RefSeq" id="WP_344800481.1">
    <property type="nucleotide sequence ID" value="NZ_BAABBN010000015.1"/>
</dbReference>